<feature type="transmembrane region" description="Helical" evidence="7">
    <location>
        <begin position="7"/>
        <end position="26"/>
    </location>
</feature>
<feature type="transmembrane region" description="Helical" evidence="7">
    <location>
        <begin position="111"/>
        <end position="131"/>
    </location>
</feature>
<evidence type="ECO:0000256" key="3">
    <source>
        <dbReference type="ARBA" id="ARBA00022475"/>
    </source>
</evidence>
<feature type="transmembrane region" description="Helical" evidence="7">
    <location>
        <begin position="143"/>
        <end position="172"/>
    </location>
</feature>
<evidence type="ECO:0000256" key="4">
    <source>
        <dbReference type="ARBA" id="ARBA00022692"/>
    </source>
</evidence>
<evidence type="ECO:0000313" key="9">
    <source>
        <dbReference type="Proteomes" id="UP001638015"/>
    </source>
</evidence>
<organism evidence="8 9">
    <name type="scientific">Anaerococcus cruorum</name>
    <dbReference type="NCBI Taxonomy" id="3115617"/>
    <lineage>
        <taxon>Bacteria</taxon>
        <taxon>Bacillati</taxon>
        <taxon>Bacillota</taxon>
        <taxon>Tissierellia</taxon>
        <taxon>Tissierellales</taxon>
        <taxon>Peptoniphilaceae</taxon>
        <taxon>Anaerococcus</taxon>
    </lineage>
</organism>
<dbReference type="PANTHER" id="PTHR43663">
    <property type="entry name" value="CHROMATE TRANSPORT PROTEIN-RELATED"/>
    <property type="match status" value="1"/>
</dbReference>
<keyword evidence="9" id="KW-1185">Reference proteome</keyword>
<evidence type="ECO:0000256" key="7">
    <source>
        <dbReference type="SAM" id="Phobius"/>
    </source>
</evidence>
<keyword evidence="5 7" id="KW-1133">Transmembrane helix</keyword>
<name>A0ABW9MV35_9FIRM</name>
<evidence type="ECO:0000256" key="5">
    <source>
        <dbReference type="ARBA" id="ARBA00022989"/>
    </source>
</evidence>
<dbReference type="Proteomes" id="UP001638015">
    <property type="component" value="Unassembled WGS sequence"/>
</dbReference>
<dbReference type="EMBL" id="JBGMEH010000002">
    <property type="protein sequence ID" value="MFO3715679.1"/>
    <property type="molecule type" value="Genomic_DNA"/>
</dbReference>
<keyword evidence="4 7" id="KW-0812">Transmembrane</keyword>
<dbReference type="RefSeq" id="WP_410032500.1">
    <property type="nucleotide sequence ID" value="NZ_JBGMEH010000002.1"/>
</dbReference>
<accession>A0ABW9MV35</accession>
<feature type="transmembrane region" description="Helical" evidence="7">
    <location>
        <begin position="78"/>
        <end position="99"/>
    </location>
</feature>
<comment type="caution">
    <text evidence="8">The sequence shown here is derived from an EMBL/GenBank/DDBJ whole genome shotgun (WGS) entry which is preliminary data.</text>
</comment>
<dbReference type="InterPro" id="IPR052518">
    <property type="entry name" value="CHR_Transporter"/>
</dbReference>
<gene>
    <name evidence="8" type="ORF">ACCQ40_02605</name>
</gene>
<keyword evidence="3" id="KW-1003">Cell membrane</keyword>
<protein>
    <submittedName>
        <fullName evidence="8">Chromate transporter</fullName>
    </submittedName>
</protein>
<comment type="subcellular location">
    <subcellularLocation>
        <location evidence="1">Cell membrane</location>
        <topology evidence="1">Multi-pass membrane protein</topology>
    </subcellularLocation>
</comment>
<sequence>MHILVDLYLTFAKIGLFTFGGGYAMLPLLEREVVDNKKWASREEILDYYAIGQSTPGIIAVNTATFCGYSQAGNLGGVIASLGFITPSIIIILIIANFLQAFSHIEWIQHAFAGIRVGVSALVFYSVLKMIKKNARTPLKFSIFLLTFVAIGFLQVSPVIIVISVGVFGILLGRMGKDA</sequence>
<evidence type="ECO:0000256" key="6">
    <source>
        <dbReference type="ARBA" id="ARBA00023136"/>
    </source>
</evidence>
<evidence type="ECO:0000256" key="2">
    <source>
        <dbReference type="ARBA" id="ARBA00005262"/>
    </source>
</evidence>
<comment type="similarity">
    <text evidence="2">Belongs to the chromate ion transporter (CHR) (TC 2.A.51) family.</text>
</comment>
<keyword evidence="6 7" id="KW-0472">Membrane</keyword>
<reference evidence="8 9" key="1">
    <citation type="journal article" date="2025" name="Anaerobe">
        <title>Description of Anaerococcus kampingiae sp. nov., Anaerococcus groningensis sp. nov., Anaerococcus martiniensis sp. nov., and Anaerococcus cruorum sp. nov., isolated from human clinical specimens.</title>
        <authorList>
            <person name="Boiten K.E."/>
            <person name="Meijer J."/>
            <person name="van Wezel E.M."/>
            <person name="Veloo A.C.M."/>
        </authorList>
    </citation>
    <scope>NUCLEOTIDE SEQUENCE [LARGE SCALE GENOMIC DNA]</scope>
    <source>
        <strain evidence="8 9">ENR1039</strain>
    </source>
</reference>
<evidence type="ECO:0000256" key="1">
    <source>
        <dbReference type="ARBA" id="ARBA00004651"/>
    </source>
</evidence>
<dbReference type="InterPro" id="IPR003370">
    <property type="entry name" value="Chromate_transpt"/>
</dbReference>
<dbReference type="PANTHER" id="PTHR43663:SF1">
    <property type="entry name" value="CHROMATE TRANSPORTER"/>
    <property type="match status" value="1"/>
</dbReference>
<dbReference type="Pfam" id="PF02417">
    <property type="entry name" value="Chromate_transp"/>
    <property type="match status" value="1"/>
</dbReference>
<evidence type="ECO:0000313" key="8">
    <source>
        <dbReference type="EMBL" id="MFO3715679.1"/>
    </source>
</evidence>
<proteinExistence type="inferred from homology"/>